<reference evidence="1" key="1">
    <citation type="submission" date="2021-02" db="EMBL/GenBank/DDBJ databases">
        <authorList>
            <person name="Nowell W R."/>
        </authorList>
    </citation>
    <scope>NUCLEOTIDE SEQUENCE</scope>
</reference>
<evidence type="ECO:0000313" key="2">
    <source>
        <dbReference type="Proteomes" id="UP000663873"/>
    </source>
</evidence>
<dbReference type="AlphaFoldDB" id="A0A821KVB0"/>
<sequence>MQNLPFADVIYPLTTFLLKRLDDYANIRYLYSIMEFSKYLINKYNHRIQRNDAAILTIEGALQKEGVDSQTMRVLCNQFIDAWYKINLSSVRLGCQAPKFVRPYHREEFINKTSLACVLLNKSKDDSSFLLIACIHTLAELQNEIVAYFRKVVVNETTSNTRVFLNAIRPEHLLQLGELELTKKLLKDSFVINYEYGQGRDLIYDYEEIESEMRNLVSSLCLFNTENIPMLNYQFELYNENSSLITNIRRRIPQTLLSTVDRAKFKSLLVRM</sequence>
<protein>
    <submittedName>
        <fullName evidence="1">Uncharacterized protein</fullName>
    </submittedName>
</protein>
<dbReference type="Proteomes" id="UP000663873">
    <property type="component" value="Unassembled WGS sequence"/>
</dbReference>
<evidence type="ECO:0000313" key="1">
    <source>
        <dbReference type="EMBL" id="CAF4737337.1"/>
    </source>
</evidence>
<name>A0A821KVB0_9BILA</name>
<accession>A0A821KVB0</accession>
<gene>
    <name evidence="1" type="ORF">UJA718_LOCUS38147</name>
</gene>
<keyword evidence="2" id="KW-1185">Reference proteome</keyword>
<comment type="caution">
    <text evidence="1">The sequence shown here is derived from an EMBL/GenBank/DDBJ whole genome shotgun (WGS) entry which is preliminary data.</text>
</comment>
<dbReference type="EMBL" id="CAJOBP010038729">
    <property type="protein sequence ID" value="CAF4737337.1"/>
    <property type="molecule type" value="Genomic_DNA"/>
</dbReference>
<feature type="non-terminal residue" evidence="1">
    <location>
        <position position="272"/>
    </location>
</feature>
<organism evidence="1 2">
    <name type="scientific">Rotaria socialis</name>
    <dbReference type="NCBI Taxonomy" id="392032"/>
    <lineage>
        <taxon>Eukaryota</taxon>
        <taxon>Metazoa</taxon>
        <taxon>Spiralia</taxon>
        <taxon>Gnathifera</taxon>
        <taxon>Rotifera</taxon>
        <taxon>Eurotatoria</taxon>
        <taxon>Bdelloidea</taxon>
        <taxon>Philodinida</taxon>
        <taxon>Philodinidae</taxon>
        <taxon>Rotaria</taxon>
    </lineage>
</organism>
<proteinExistence type="predicted"/>